<dbReference type="RefSeq" id="WP_170947054.1">
    <property type="nucleotide sequence ID" value="NZ_JAUDJE010000012.1"/>
</dbReference>
<gene>
    <name evidence="3" type="ORF">QUC21_14450</name>
</gene>
<sequence>MNLSTLYRLAAVALLCTSLAACGSGDSDDDDDVAPPNPPTTPAEPVLRCAP</sequence>
<comment type="caution">
    <text evidence="3">The sequence shown here is derived from an EMBL/GenBank/DDBJ whole genome shotgun (WGS) entry which is preliminary data.</text>
</comment>
<organism evidence="3 4">
    <name type="scientific">Bordetella petrii</name>
    <dbReference type="NCBI Taxonomy" id="94624"/>
    <lineage>
        <taxon>Bacteria</taxon>
        <taxon>Pseudomonadati</taxon>
        <taxon>Pseudomonadota</taxon>
        <taxon>Betaproteobacteria</taxon>
        <taxon>Burkholderiales</taxon>
        <taxon>Alcaligenaceae</taxon>
        <taxon>Bordetella</taxon>
    </lineage>
</organism>
<feature type="region of interest" description="Disordered" evidence="1">
    <location>
        <begin position="23"/>
        <end position="51"/>
    </location>
</feature>
<reference evidence="3" key="1">
    <citation type="submission" date="2023-06" db="EMBL/GenBank/DDBJ databases">
        <title>full genome analysis of Phenantherene degrader P3.</title>
        <authorList>
            <person name="Akbar A."/>
            <person name="Rahmeh R."/>
            <person name="Kishk M."/>
        </authorList>
    </citation>
    <scope>NUCLEOTIDE SEQUENCE</scope>
    <source>
        <strain evidence="3">P3</strain>
    </source>
</reference>
<feature type="signal peptide" evidence="2">
    <location>
        <begin position="1"/>
        <end position="23"/>
    </location>
</feature>
<accession>A0ABT7W4V3</accession>
<name>A0ABT7W4V3_9BORD</name>
<evidence type="ECO:0000256" key="2">
    <source>
        <dbReference type="SAM" id="SignalP"/>
    </source>
</evidence>
<keyword evidence="4" id="KW-1185">Reference proteome</keyword>
<evidence type="ECO:0000313" key="4">
    <source>
        <dbReference type="Proteomes" id="UP001175604"/>
    </source>
</evidence>
<evidence type="ECO:0000313" key="3">
    <source>
        <dbReference type="EMBL" id="MDM9560235.1"/>
    </source>
</evidence>
<evidence type="ECO:0000256" key="1">
    <source>
        <dbReference type="SAM" id="MobiDB-lite"/>
    </source>
</evidence>
<proteinExistence type="predicted"/>
<protein>
    <recommendedName>
        <fullName evidence="5">Lipoprotein</fullName>
    </recommendedName>
</protein>
<evidence type="ECO:0008006" key="5">
    <source>
        <dbReference type="Google" id="ProtNLM"/>
    </source>
</evidence>
<dbReference type="Proteomes" id="UP001175604">
    <property type="component" value="Unassembled WGS sequence"/>
</dbReference>
<dbReference type="EMBL" id="JAUDJE010000012">
    <property type="protein sequence ID" value="MDM9560235.1"/>
    <property type="molecule type" value="Genomic_DNA"/>
</dbReference>
<keyword evidence="2" id="KW-0732">Signal</keyword>
<feature type="chain" id="PRO_5045133578" description="Lipoprotein" evidence="2">
    <location>
        <begin position="24"/>
        <end position="51"/>
    </location>
</feature>